<dbReference type="Pfam" id="PF19051">
    <property type="entry name" value="GFO_IDH_MocA_C2"/>
    <property type="match status" value="2"/>
</dbReference>
<dbReference type="GO" id="GO:0000166">
    <property type="term" value="F:nucleotide binding"/>
    <property type="evidence" value="ECO:0007669"/>
    <property type="project" value="InterPro"/>
</dbReference>
<evidence type="ECO:0000313" key="3">
    <source>
        <dbReference type="EMBL" id="TCC99792.1"/>
    </source>
</evidence>
<comment type="caution">
    <text evidence="3">The sequence shown here is derived from an EMBL/GenBank/DDBJ whole genome shotgun (WGS) entry which is preliminary data.</text>
</comment>
<dbReference type="SUPFAM" id="SSF51735">
    <property type="entry name" value="NAD(P)-binding Rossmann-fold domains"/>
    <property type="match status" value="1"/>
</dbReference>
<gene>
    <name evidence="3" type="ORF">EZ437_16250</name>
</gene>
<evidence type="ECO:0000259" key="2">
    <source>
        <dbReference type="Pfam" id="PF19051"/>
    </source>
</evidence>
<name>A0A4R0NK01_9SPHI</name>
<dbReference type="InterPro" id="IPR050463">
    <property type="entry name" value="Gfo/Idh/MocA_oxidrdct_glycsds"/>
</dbReference>
<protein>
    <submittedName>
        <fullName evidence="3">Gfo/Idh/MocA family oxidoreductase</fullName>
    </submittedName>
</protein>
<dbReference type="AlphaFoldDB" id="A0A4R0NK01"/>
<accession>A0A4R0NK01</accession>
<dbReference type="Pfam" id="PF01408">
    <property type="entry name" value="GFO_IDH_MocA"/>
    <property type="match status" value="1"/>
</dbReference>
<dbReference type="InterPro" id="IPR006311">
    <property type="entry name" value="TAT_signal"/>
</dbReference>
<dbReference type="InterPro" id="IPR000683">
    <property type="entry name" value="Gfo/Idh/MocA-like_OxRdtase_N"/>
</dbReference>
<keyword evidence="4" id="KW-1185">Reference proteome</keyword>
<dbReference type="Proteomes" id="UP000293347">
    <property type="component" value="Unassembled WGS sequence"/>
</dbReference>
<reference evidence="3 4" key="1">
    <citation type="submission" date="2019-02" db="EMBL/GenBank/DDBJ databases">
        <title>Pedobacter sp. RP-1-14 sp. nov., isolated from Arctic soil.</title>
        <authorList>
            <person name="Dahal R.H."/>
        </authorList>
    </citation>
    <scope>NUCLEOTIDE SEQUENCE [LARGE SCALE GENOMIC DNA]</scope>
    <source>
        <strain evidence="3 4">RP-1-14</strain>
    </source>
</reference>
<dbReference type="Gene3D" id="3.30.360.10">
    <property type="entry name" value="Dihydrodipicolinate Reductase, domain 2"/>
    <property type="match status" value="1"/>
</dbReference>
<organism evidence="3 4">
    <name type="scientific">Pedobacter psychroterrae</name>
    <dbReference type="NCBI Taxonomy" id="2530453"/>
    <lineage>
        <taxon>Bacteria</taxon>
        <taxon>Pseudomonadati</taxon>
        <taxon>Bacteroidota</taxon>
        <taxon>Sphingobacteriia</taxon>
        <taxon>Sphingobacteriales</taxon>
        <taxon>Sphingobacteriaceae</taxon>
        <taxon>Pedobacter</taxon>
    </lineage>
</organism>
<feature type="domain" description="Gfo/Idh/MocA-like oxidoreductase bacterial type C-terminal" evidence="2">
    <location>
        <begin position="227"/>
        <end position="351"/>
    </location>
</feature>
<dbReference type="SUPFAM" id="SSF55347">
    <property type="entry name" value="Glyceraldehyde-3-phosphate dehydrogenase-like, C-terminal domain"/>
    <property type="match status" value="1"/>
</dbReference>
<proteinExistence type="predicted"/>
<dbReference type="RefSeq" id="WP_131597128.1">
    <property type="nucleotide sequence ID" value="NZ_SJSL01000005.1"/>
</dbReference>
<dbReference type="Gene3D" id="3.40.50.720">
    <property type="entry name" value="NAD(P)-binding Rossmann-like Domain"/>
    <property type="match status" value="1"/>
</dbReference>
<dbReference type="OrthoDB" id="9763611at2"/>
<dbReference type="PANTHER" id="PTHR43818">
    <property type="entry name" value="BCDNA.GH03377"/>
    <property type="match status" value="1"/>
</dbReference>
<dbReference type="InterPro" id="IPR043906">
    <property type="entry name" value="Gfo/Idh/MocA_OxRdtase_bact_C"/>
</dbReference>
<evidence type="ECO:0000313" key="4">
    <source>
        <dbReference type="Proteomes" id="UP000293347"/>
    </source>
</evidence>
<evidence type="ECO:0000259" key="1">
    <source>
        <dbReference type="Pfam" id="PF01408"/>
    </source>
</evidence>
<feature type="domain" description="Gfo/Idh/MocA-like oxidoreductase N-terminal" evidence="1">
    <location>
        <begin position="50"/>
        <end position="182"/>
    </location>
</feature>
<dbReference type="InterPro" id="IPR036291">
    <property type="entry name" value="NAD(P)-bd_dom_sf"/>
</dbReference>
<dbReference type="EMBL" id="SJSL01000005">
    <property type="protein sequence ID" value="TCC99792.1"/>
    <property type="molecule type" value="Genomic_DNA"/>
</dbReference>
<sequence>MSNLEKPMYDRRGFMKTAAKTAVVGGIALTGFPTIVPASVFGKNAPSNKINIGQIGCGRIARTHDLAETFKNDVARIMAIADVDKSRLISGKKMIEGWYDKKMGKQGYIDVQTYDDYHALLDNKDIDAVMISTPDHWHAQPAIEAALAGKHIYLQKPTSLTIEEGRQMSDAVRKSGVRFQLGSQQRSVDPWPQFKRACELVRNGRIGKLHTVHIGLPADPAGGDPKNMPIPEGLNYDMWLGSTPYIYYTGDRVHSQTDFNSRGGWLRLEQFGAGMITGWGVHHIDIAHWGMNTELTGPIEVTAKADFPKAGLWNVHGDYQVTSKYANGVTMLMDSKNPNGIKFEGTDGWIFVSRGDVAVTASDPGATGGKLKALTVSDPKILTSEIAKNEIHLYESPEQHRNWLECIQNKKETISPAEVAHRSCSACLVAHAAMKFEGQKLYWDPKKEVFKDNVEANKLLSRPQRYPYGTNYVNHKKKA</sequence>
<dbReference type="PANTHER" id="PTHR43818:SF5">
    <property type="entry name" value="OXIDOREDUCTASE FAMILY PROTEIN"/>
    <property type="match status" value="1"/>
</dbReference>
<feature type="domain" description="Gfo/Idh/MocA-like oxidoreductase bacterial type C-terminal" evidence="2">
    <location>
        <begin position="391"/>
        <end position="468"/>
    </location>
</feature>
<dbReference type="PROSITE" id="PS51318">
    <property type="entry name" value="TAT"/>
    <property type="match status" value="1"/>
</dbReference>